<reference evidence="2 3" key="1">
    <citation type="submission" date="2023-03" db="EMBL/GenBank/DDBJ databases">
        <title>Host association and intracellularity evolved multiple times independently in the Rickettsiales.</title>
        <authorList>
            <person name="Castelli M."/>
            <person name="Nardi T."/>
            <person name="Gammuto L."/>
            <person name="Bellinzona G."/>
            <person name="Sabaneyeva E."/>
            <person name="Potekhin A."/>
            <person name="Serra V."/>
            <person name="Petroni G."/>
            <person name="Sassera D."/>
        </authorList>
    </citation>
    <scope>NUCLEOTIDE SEQUENCE [LARGE SCALE GENOMIC DNA]</scope>
    <source>
        <strain evidence="2 3">Sr 2-6</strain>
    </source>
</reference>
<evidence type="ECO:0000256" key="1">
    <source>
        <dbReference type="SAM" id="SignalP"/>
    </source>
</evidence>
<feature type="signal peptide" evidence="1">
    <location>
        <begin position="1"/>
        <end position="17"/>
    </location>
</feature>
<evidence type="ECO:0000313" key="2">
    <source>
        <dbReference type="EMBL" id="MEA0971300.1"/>
    </source>
</evidence>
<organism evidence="2 3">
    <name type="scientific">Candidatus Megaera venefica</name>
    <dbReference type="NCBI Taxonomy" id="2055910"/>
    <lineage>
        <taxon>Bacteria</taxon>
        <taxon>Pseudomonadati</taxon>
        <taxon>Pseudomonadota</taxon>
        <taxon>Alphaproteobacteria</taxon>
        <taxon>Rickettsiales</taxon>
        <taxon>Rickettsiaceae</taxon>
        <taxon>Candidatus Megaera</taxon>
    </lineage>
</organism>
<protein>
    <submittedName>
        <fullName evidence="2">Uncharacterized protein</fullName>
    </submittedName>
</protein>
<accession>A0ABU5NDS8</accession>
<sequence>MKFILILLIVTYSFFTAATPQYDDFKNYQHPRFNKFKTTTFPRLEKFVDQELKSLTEETKAVFYPFGGPDISYPLMLFPQAQSYLLIGLEPVGSVDSNLEIPNNLNNQLDSLFRRSFFITSDMSRLIHSKQGVLPLFLAQITLMGGEVEDIKYLEHSFGKALEITFTYLKLKKKLFYVQTNLTNQGLSDDLIKFIEDNNLFDTCMLKASSYAFHQNIFSKLRSFVITNANVIVQDDTGIPLKDLDKDFKIHLFGNYVGPYGKEWAGYFQKNLYKMYQEKSPKSKLPFCYGYGCGRNPVAILSATRKNKD</sequence>
<dbReference type="RefSeq" id="WP_322777202.1">
    <property type="nucleotide sequence ID" value="NZ_JARJFB010000110.1"/>
</dbReference>
<feature type="chain" id="PRO_5047180557" evidence="1">
    <location>
        <begin position="18"/>
        <end position="309"/>
    </location>
</feature>
<keyword evidence="3" id="KW-1185">Reference proteome</keyword>
<comment type="caution">
    <text evidence="2">The sequence shown here is derived from an EMBL/GenBank/DDBJ whole genome shotgun (WGS) entry which is preliminary data.</text>
</comment>
<gene>
    <name evidence="2" type="ORF">Megvenef_01275</name>
</gene>
<dbReference type="Proteomes" id="UP001291687">
    <property type="component" value="Unassembled WGS sequence"/>
</dbReference>
<name>A0ABU5NDS8_9RICK</name>
<dbReference type="EMBL" id="JARJFB010000110">
    <property type="protein sequence ID" value="MEA0971300.1"/>
    <property type="molecule type" value="Genomic_DNA"/>
</dbReference>
<evidence type="ECO:0000313" key="3">
    <source>
        <dbReference type="Proteomes" id="UP001291687"/>
    </source>
</evidence>
<keyword evidence="1" id="KW-0732">Signal</keyword>
<proteinExistence type="predicted"/>